<dbReference type="RefSeq" id="WP_310966615.1">
    <property type="nucleotide sequence ID" value="NZ_JAVMBO010000017.1"/>
</dbReference>
<keyword evidence="2" id="KW-1185">Reference proteome</keyword>
<evidence type="ECO:0000313" key="2">
    <source>
        <dbReference type="Proteomes" id="UP001267407"/>
    </source>
</evidence>
<proteinExistence type="predicted"/>
<sequence>MAIKWTWEKRKPEGLSGFKNREMLWLWCRLEANGYILNSNLVSDADSRANHLIDNIADNETFESLRFYRDECFSNSLDSSEFDWINYNDKRLVHWLFEMIWGGYTAVTVASTSFDQSALKPREVIELAFDLNNLPIKVKKEVINNLRNNWSLLIEVDPGLEWVDKENEDQCRWLVDEIRKSDLAPYISPDLQSPVDNEDRFLLFVNTLDRTGMPLKPKKLFLSEMKAKWRRKNKKADAKKVQCNLNVLSSTKEYIEKIANDRSLKMGELIDALIAEEMKRKY</sequence>
<organism evidence="1 2">
    <name type="scientific">Marinobacter xiaoshiensis</name>
    <dbReference type="NCBI Taxonomy" id="3073652"/>
    <lineage>
        <taxon>Bacteria</taxon>
        <taxon>Pseudomonadati</taxon>
        <taxon>Pseudomonadota</taxon>
        <taxon>Gammaproteobacteria</taxon>
        <taxon>Pseudomonadales</taxon>
        <taxon>Marinobacteraceae</taxon>
        <taxon>Marinobacter</taxon>
    </lineage>
</organism>
<evidence type="ECO:0000313" key="1">
    <source>
        <dbReference type="EMBL" id="MDS1311216.1"/>
    </source>
</evidence>
<comment type="caution">
    <text evidence="1">The sequence shown here is derived from an EMBL/GenBank/DDBJ whole genome shotgun (WGS) entry which is preliminary data.</text>
</comment>
<accession>A0ABU2HKW3</accession>
<dbReference type="EMBL" id="JAVMBO010000017">
    <property type="protein sequence ID" value="MDS1311216.1"/>
    <property type="molecule type" value="Genomic_DNA"/>
</dbReference>
<protein>
    <submittedName>
        <fullName evidence="1">Uncharacterized protein</fullName>
    </submittedName>
</protein>
<dbReference type="Proteomes" id="UP001267407">
    <property type="component" value="Unassembled WGS sequence"/>
</dbReference>
<gene>
    <name evidence="1" type="ORF">RKA07_14025</name>
</gene>
<name>A0ABU2HKW3_9GAMM</name>
<reference evidence="1" key="1">
    <citation type="submission" date="2023-09" db="EMBL/GenBank/DDBJ databases">
        <title>Marinobacter sediminicola sp. nov. and Marinobacter maritimum sp. nov., isolated from marine sediment.</title>
        <authorList>
            <person name="An J."/>
        </authorList>
    </citation>
    <scope>NUCLEOTIDE SEQUENCE</scope>
    <source>
        <strain evidence="1">F60267</strain>
    </source>
</reference>